<feature type="domain" description="PpiC" evidence="6">
    <location>
        <begin position="249"/>
        <end position="410"/>
    </location>
</feature>
<dbReference type="InterPro" id="IPR000297">
    <property type="entry name" value="PPIase_PpiC"/>
</dbReference>
<dbReference type="OrthoDB" id="183505at2"/>
<dbReference type="GO" id="GO:0003755">
    <property type="term" value="F:peptidyl-prolyl cis-trans isomerase activity"/>
    <property type="evidence" value="ECO:0007669"/>
    <property type="project" value="InterPro"/>
</dbReference>
<feature type="transmembrane region" description="Helical" evidence="5">
    <location>
        <begin position="12"/>
        <end position="32"/>
    </location>
</feature>
<dbReference type="EMBL" id="SDHX01000001">
    <property type="protein sequence ID" value="RXK56810.1"/>
    <property type="molecule type" value="Genomic_DNA"/>
</dbReference>
<dbReference type="Proteomes" id="UP000290218">
    <property type="component" value="Unassembled WGS sequence"/>
</dbReference>
<evidence type="ECO:0000259" key="6">
    <source>
        <dbReference type="Pfam" id="PF13145"/>
    </source>
</evidence>
<keyword evidence="5" id="KW-1133">Transmembrane helix</keyword>
<organism evidence="7 8">
    <name type="scientific">Oleiharenicola lentus</name>
    <dbReference type="NCBI Taxonomy" id="2508720"/>
    <lineage>
        <taxon>Bacteria</taxon>
        <taxon>Pseudomonadati</taxon>
        <taxon>Verrucomicrobiota</taxon>
        <taxon>Opitutia</taxon>
        <taxon>Opitutales</taxon>
        <taxon>Opitutaceae</taxon>
        <taxon>Oleiharenicola</taxon>
    </lineage>
</organism>
<dbReference type="Pfam" id="PF13145">
    <property type="entry name" value="Rotamase_2"/>
    <property type="match status" value="1"/>
</dbReference>
<evidence type="ECO:0000313" key="8">
    <source>
        <dbReference type="Proteomes" id="UP000290218"/>
    </source>
</evidence>
<dbReference type="InterPro" id="IPR052029">
    <property type="entry name" value="PpiD_chaperone"/>
</dbReference>
<accession>A0A4Q1CCN8</accession>
<name>A0A4Q1CCN8_9BACT</name>
<keyword evidence="5" id="KW-0812">Transmembrane</keyword>
<keyword evidence="2" id="KW-1003">Cell membrane</keyword>
<protein>
    <submittedName>
        <fullName evidence="7">Peptidyl-prolyl cis-trans isomerase</fullName>
    </submittedName>
</protein>
<evidence type="ECO:0000256" key="4">
    <source>
        <dbReference type="ARBA" id="ARBA00023186"/>
    </source>
</evidence>
<reference evidence="7 8" key="1">
    <citation type="submission" date="2019-01" db="EMBL/GenBank/DDBJ databases">
        <title>Lacunisphaera sp. strain TWA-58.</title>
        <authorList>
            <person name="Chen W.-M."/>
        </authorList>
    </citation>
    <scope>NUCLEOTIDE SEQUENCE [LARGE SCALE GENOMIC DNA]</scope>
    <source>
        <strain evidence="7 8">TWA-58</strain>
    </source>
</reference>
<dbReference type="PANTHER" id="PTHR47529">
    <property type="entry name" value="PEPTIDYL-PROLYL CIS-TRANS ISOMERASE D"/>
    <property type="match status" value="1"/>
</dbReference>
<evidence type="ECO:0000256" key="1">
    <source>
        <dbReference type="ARBA" id="ARBA00004236"/>
    </source>
</evidence>
<dbReference type="PANTHER" id="PTHR47529:SF1">
    <property type="entry name" value="PERIPLASMIC CHAPERONE PPID"/>
    <property type="match status" value="1"/>
</dbReference>
<comment type="subcellular location">
    <subcellularLocation>
        <location evidence="1">Cell membrane</location>
    </subcellularLocation>
</comment>
<comment type="caution">
    <text evidence="7">The sequence shown here is derived from an EMBL/GenBank/DDBJ whole genome shotgun (WGS) entry which is preliminary data.</text>
</comment>
<dbReference type="RefSeq" id="WP_129048175.1">
    <property type="nucleotide sequence ID" value="NZ_SDHX01000001.1"/>
</dbReference>
<evidence type="ECO:0000256" key="2">
    <source>
        <dbReference type="ARBA" id="ARBA00022475"/>
    </source>
</evidence>
<keyword evidence="4" id="KW-0143">Chaperone</keyword>
<evidence type="ECO:0000256" key="5">
    <source>
        <dbReference type="SAM" id="Phobius"/>
    </source>
</evidence>
<keyword evidence="3 5" id="KW-0472">Membrane</keyword>
<evidence type="ECO:0000313" key="7">
    <source>
        <dbReference type="EMBL" id="RXK56810.1"/>
    </source>
</evidence>
<proteinExistence type="predicted"/>
<dbReference type="AlphaFoldDB" id="A0A4Q1CCN8"/>
<keyword evidence="7" id="KW-0413">Isomerase</keyword>
<dbReference type="GO" id="GO:0005886">
    <property type="term" value="C:plasma membrane"/>
    <property type="evidence" value="ECO:0007669"/>
    <property type="project" value="UniProtKB-SubCell"/>
</dbReference>
<sequence length="552" mass="60429">MISWIQKYFQKHIKLVMLVMLFIIGLPMVFIYSQSSGLGAGDVKVREQKFFNVNLANPEQAQRVFTDGQLSAQLRFDYQAMQNLQAYSLQRVAGLALADELKLPVPTPEQVSAYTGRVPAFLNQQGQFDNSAYARFGDSIKSATSPIKVSDVNRVLSDDTRLSELGKVLGGPGYVLPSDIKQQLARIDSTWTIQVAELDYAGFSPAINPSDAELQKFHDENAFRYEVPARPRLSLVEFKAARFAPPTAPTEEELRAFYNNNRASFPTPADDTKKDATALATPDAAADDFPKVRAQVEVAIRDLAARRLASQAANELTVALYERRATLKPNSAELSSFLAGINHPAVAIAPFAPDAPPADRPWLASYAEAISKLGADRPVSDALPTPDGFVVMLWNESLPSYKPLFSDVKDRVLADYRENEKRRLFIARGAELKAKLQAAGAGFATTAAAEKLAVKSYANFSLRQPPQDLPPAAYSAFGSLEAGQVSDLLPSNDKGIFVFAQEKKLPDLSAANPRYAEVQKQLMAFAASTNENSHLGQLVEAELEKSNPQAVR</sequence>
<gene>
    <name evidence="7" type="ORF">ESB00_13350</name>
</gene>
<keyword evidence="8" id="KW-1185">Reference proteome</keyword>
<evidence type="ECO:0000256" key="3">
    <source>
        <dbReference type="ARBA" id="ARBA00023136"/>
    </source>
</evidence>